<proteinExistence type="predicted"/>
<comment type="caution">
    <text evidence="1">The sequence shown here is derived from an EMBL/GenBank/DDBJ whole genome shotgun (WGS) entry which is preliminary data.</text>
</comment>
<keyword evidence="2" id="KW-1185">Reference proteome</keyword>
<reference evidence="1 2" key="1">
    <citation type="submission" date="2021-06" db="EMBL/GenBank/DDBJ databases">
        <title>Caerostris darwini draft genome.</title>
        <authorList>
            <person name="Kono N."/>
            <person name="Arakawa K."/>
        </authorList>
    </citation>
    <scope>NUCLEOTIDE SEQUENCE [LARGE SCALE GENOMIC DNA]</scope>
</reference>
<dbReference type="AlphaFoldDB" id="A0AAV4W5S2"/>
<name>A0AAV4W5S2_9ARAC</name>
<dbReference type="Proteomes" id="UP001054837">
    <property type="component" value="Unassembled WGS sequence"/>
</dbReference>
<accession>A0AAV4W5S2</accession>
<protein>
    <submittedName>
        <fullName evidence="1">Uncharacterized protein</fullName>
    </submittedName>
</protein>
<dbReference type="EMBL" id="BPLQ01014199">
    <property type="protein sequence ID" value="GIY78017.1"/>
    <property type="molecule type" value="Genomic_DNA"/>
</dbReference>
<sequence length="85" mass="9507">MKRWRERERELWDKLTLLQDLGKCLPISSPGEFMGRQYRSWLPGTRKELCSSAQGPTKQQVVGISVMNSPESGLNSVIDSANGGL</sequence>
<evidence type="ECO:0000313" key="2">
    <source>
        <dbReference type="Proteomes" id="UP001054837"/>
    </source>
</evidence>
<organism evidence="1 2">
    <name type="scientific">Caerostris darwini</name>
    <dbReference type="NCBI Taxonomy" id="1538125"/>
    <lineage>
        <taxon>Eukaryota</taxon>
        <taxon>Metazoa</taxon>
        <taxon>Ecdysozoa</taxon>
        <taxon>Arthropoda</taxon>
        <taxon>Chelicerata</taxon>
        <taxon>Arachnida</taxon>
        <taxon>Araneae</taxon>
        <taxon>Araneomorphae</taxon>
        <taxon>Entelegynae</taxon>
        <taxon>Araneoidea</taxon>
        <taxon>Araneidae</taxon>
        <taxon>Caerostris</taxon>
    </lineage>
</organism>
<gene>
    <name evidence="1" type="ORF">CDAR_232441</name>
</gene>
<evidence type="ECO:0000313" key="1">
    <source>
        <dbReference type="EMBL" id="GIY78017.1"/>
    </source>
</evidence>